<dbReference type="AlphaFoldDB" id="A0AAV4JZH7"/>
<feature type="transmembrane region" description="Helical" evidence="1">
    <location>
        <begin position="112"/>
        <end position="145"/>
    </location>
</feature>
<protein>
    <submittedName>
        <fullName evidence="2">Uncharacterized protein</fullName>
    </submittedName>
</protein>
<evidence type="ECO:0000313" key="3">
    <source>
        <dbReference type="Proteomes" id="UP000762676"/>
    </source>
</evidence>
<evidence type="ECO:0000313" key="2">
    <source>
        <dbReference type="EMBL" id="GFS27418.1"/>
    </source>
</evidence>
<dbReference type="EMBL" id="BMAT01010514">
    <property type="protein sequence ID" value="GFS27418.1"/>
    <property type="molecule type" value="Genomic_DNA"/>
</dbReference>
<keyword evidence="1" id="KW-0472">Membrane</keyword>
<sequence>MLTTTSTRCEPCCVARLYSMKIAALTSTTVTGRIVATPVDPMTDVIITHSQHRKKLTLLTLCQRQTQLRKTNFGAQKGLNLCYPIEVVVILELIAVLLEVEIEVVIVVFKVLIVVMVAAVVVVVVVVVVTGVVVLVVVFVVVVILEV</sequence>
<evidence type="ECO:0000256" key="1">
    <source>
        <dbReference type="SAM" id="Phobius"/>
    </source>
</evidence>
<name>A0AAV4JZH7_9GAST</name>
<keyword evidence="3" id="KW-1185">Reference proteome</keyword>
<keyword evidence="1" id="KW-1133">Transmembrane helix</keyword>
<feature type="transmembrane region" description="Helical" evidence="1">
    <location>
        <begin position="78"/>
        <end position="100"/>
    </location>
</feature>
<keyword evidence="1" id="KW-0812">Transmembrane</keyword>
<dbReference type="Proteomes" id="UP000762676">
    <property type="component" value="Unassembled WGS sequence"/>
</dbReference>
<proteinExistence type="predicted"/>
<comment type="caution">
    <text evidence="2">The sequence shown here is derived from an EMBL/GenBank/DDBJ whole genome shotgun (WGS) entry which is preliminary data.</text>
</comment>
<reference evidence="2 3" key="1">
    <citation type="journal article" date="2021" name="Elife">
        <title>Chloroplast acquisition without the gene transfer in kleptoplastic sea slugs, Plakobranchus ocellatus.</title>
        <authorList>
            <person name="Maeda T."/>
            <person name="Takahashi S."/>
            <person name="Yoshida T."/>
            <person name="Shimamura S."/>
            <person name="Takaki Y."/>
            <person name="Nagai Y."/>
            <person name="Toyoda A."/>
            <person name="Suzuki Y."/>
            <person name="Arimoto A."/>
            <person name="Ishii H."/>
            <person name="Satoh N."/>
            <person name="Nishiyama T."/>
            <person name="Hasebe M."/>
            <person name="Maruyama T."/>
            <person name="Minagawa J."/>
            <person name="Obokata J."/>
            <person name="Shigenobu S."/>
        </authorList>
    </citation>
    <scope>NUCLEOTIDE SEQUENCE [LARGE SCALE GENOMIC DNA]</scope>
</reference>
<accession>A0AAV4JZH7</accession>
<gene>
    <name evidence="2" type="ORF">ElyMa_005267300</name>
</gene>
<organism evidence="2 3">
    <name type="scientific">Elysia marginata</name>
    <dbReference type="NCBI Taxonomy" id="1093978"/>
    <lineage>
        <taxon>Eukaryota</taxon>
        <taxon>Metazoa</taxon>
        <taxon>Spiralia</taxon>
        <taxon>Lophotrochozoa</taxon>
        <taxon>Mollusca</taxon>
        <taxon>Gastropoda</taxon>
        <taxon>Heterobranchia</taxon>
        <taxon>Euthyneura</taxon>
        <taxon>Panpulmonata</taxon>
        <taxon>Sacoglossa</taxon>
        <taxon>Placobranchoidea</taxon>
        <taxon>Plakobranchidae</taxon>
        <taxon>Elysia</taxon>
    </lineage>
</organism>